<feature type="domain" description="Metallo-beta-lactamase" evidence="5">
    <location>
        <begin position="16"/>
        <end position="221"/>
    </location>
</feature>
<organism evidence="6 7">
    <name type="scientific">Candidatus Blackburnbacteria bacterium RIFCSPHIGHO2_01_FULL_43_15b</name>
    <dbReference type="NCBI Taxonomy" id="1797513"/>
    <lineage>
        <taxon>Bacteria</taxon>
        <taxon>Candidatus Blackburniibacteriota</taxon>
    </lineage>
</organism>
<name>A0A1G1V285_9BACT</name>
<dbReference type="InterPro" id="IPR041636">
    <property type="entry name" value="RNase_J_C"/>
</dbReference>
<dbReference type="GO" id="GO:0004527">
    <property type="term" value="F:exonuclease activity"/>
    <property type="evidence" value="ECO:0007669"/>
    <property type="project" value="UniProtKB-KW"/>
</dbReference>
<evidence type="ECO:0000256" key="3">
    <source>
        <dbReference type="ARBA" id="ARBA00022839"/>
    </source>
</evidence>
<dbReference type="InterPro" id="IPR055132">
    <property type="entry name" value="RNase_J_b_CASP"/>
</dbReference>
<dbReference type="GO" id="GO:0046872">
    <property type="term" value="F:metal ion binding"/>
    <property type="evidence" value="ECO:0007669"/>
    <property type="project" value="InterPro"/>
</dbReference>
<dbReference type="GO" id="GO:0003723">
    <property type="term" value="F:RNA binding"/>
    <property type="evidence" value="ECO:0007669"/>
    <property type="project" value="UniProtKB-KW"/>
</dbReference>
<dbReference type="AlphaFoldDB" id="A0A1G1V285"/>
<comment type="caution">
    <text evidence="6">The sequence shown here is derived from an EMBL/GenBank/DDBJ whole genome shotgun (WGS) entry which is preliminary data.</text>
</comment>
<keyword evidence="3" id="KW-0269">Exonuclease</keyword>
<dbReference type="Gene3D" id="3.40.50.10710">
    <property type="entry name" value="Metallo-hydrolase/oxidoreductase"/>
    <property type="match status" value="1"/>
</dbReference>
<proteinExistence type="predicted"/>
<dbReference type="InterPro" id="IPR004613">
    <property type="entry name" value="RNase_J"/>
</dbReference>
<evidence type="ECO:0000259" key="5">
    <source>
        <dbReference type="SMART" id="SM00849"/>
    </source>
</evidence>
<accession>A0A1G1V285</accession>
<dbReference type="SUPFAM" id="SSF56281">
    <property type="entry name" value="Metallo-hydrolase/oxidoreductase"/>
    <property type="match status" value="1"/>
</dbReference>
<dbReference type="PANTHER" id="PTHR43694:SF1">
    <property type="entry name" value="RIBONUCLEASE J"/>
    <property type="match status" value="1"/>
</dbReference>
<evidence type="ECO:0000256" key="1">
    <source>
        <dbReference type="ARBA" id="ARBA00022490"/>
    </source>
</evidence>
<keyword evidence="3" id="KW-0378">Hydrolase</keyword>
<dbReference type="Pfam" id="PF17770">
    <property type="entry name" value="RNase_J_C"/>
    <property type="match status" value="1"/>
</dbReference>
<dbReference type="SMART" id="SM00849">
    <property type="entry name" value="Lactamase_B"/>
    <property type="match status" value="1"/>
</dbReference>
<dbReference type="InterPro" id="IPR042173">
    <property type="entry name" value="RNase_J_2"/>
</dbReference>
<keyword evidence="1" id="KW-0963">Cytoplasm</keyword>
<sequence length="558" mass="61638">MDKLRFIAISGTIDVTENLYIYEYQPDRGSAEIIVLDCGVGFPEEATFGVDLVIPDFSYLVKNKEKIKGVFISHAHEDHFGAIPFLLDVLPDVKIYSSQLVAGFIEDKLLDYGIRGKKVNIIDPESGPVAAGSFIIDAFRITHSVPDSLGFSITTPVGRAFHVPDFKFDWTPVDGKPFDIAKAANLAKGGVLFMASDSLGATSEGYTMSEIDIEKNIAAIIKEAKGRIFFTTISSNISRMQQAINICQNLGKKAIFIGRSIERKAEIARTLGHLTYDNKTVVSIKQADSLPPDKILYLISGCYGQVGSALYRVSIDEHQFLKVKPGDVVVFSADPAPPGTGQTTNYVVDNLIERGAEVHYYDTQEDLHVSGHGSQKDIEMLLALVRPKYLVPIGGTIRHNRLYSALAQKMGWEKEQTLELKHGDVVEFTRDGKVKNGEHIPVKSLLVDGLGLGDVGEVVLSDRKTLAKEGVVIVVMQTDKTSGNLVGEPELISRGFVFMKENKSFLERAGGAVANEIRARSRRKEGRDMKHLSVEFLERFFFEETGRRPMILPVIVEK</sequence>
<dbReference type="Pfam" id="PF22505">
    <property type="entry name" value="RNase_J_b_CASP"/>
    <property type="match status" value="1"/>
</dbReference>
<keyword evidence="4" id="KW-0694">RNA-binding</keyword>
<gene>
    <name evidence="6" type="ORF">A2782_04295</name>
</gene>
<evidence type="ECO:0000313" key="7">
    <source>
        <dbReference type="Proteomes" id="UP000177967"/>
    </source>
</evidence>
<evidence type="ECO:0000313" key="6">
    <source>
        <dbReference type="EMBL" id="OGY09478.1"/>
    </source>
</evidence>
<dbReference type="InterPro" id="IPR001279">
    <property type="entry name" value="Metallo-B-lactamas"/>
</dbReference>
<protein>
    <recommendedName>
        <fullName evidence="5">Metallo-beta-lactamase domain-containing protein</fullName>
    </recommendedName>
</protein>
<dbReference type="PANTHER" id="PTHR43694">
    <property type="entry name" value="RIBONUCLEASE J"/>
    <property type="match status" value="1"/>
</dbReference>
<keyword evidence="2" id="KW-0540">Nuclease</keyword>
<evidence type="ECO:0000256" key="4">
    <source>
        <dbReference type="ARBA" id="ARBA00022884"/>
    </source>
</evidence>
<dbReference type="Pfam" id="PF12706">
    <property type="entry name" value="Lactamase_B_2"/>
    <property type="match status" value="1"/>
</dbReference>
<dbReference type="EMBL" id="MHBW01000009">
    <property type="protein sequence ID" value="OGY09478.1"/>
    <property type="molecule type" value="Genomic_DNA"/>
</dbReference>
<dbReference type="Proteomes" id="UP000177967">
    <property type="component" value="Unassembled WGS sequence"/>
</dbReference>
<dbReference type="STRING" id="1797513.A2782_04295"/>
<evidence type="ECO:0000256" key="2">
    <source>
        <dbReference type="ARBA" id="ARBA00022722"/>
    </source>
</evidence>
<dbReference type="InterPro" id="IPR036866">
    <property type="entry name" value="RibonucZ/Hydroxyglut_hydro"/>
</dbReference>
<dbReference type="Gene3D" id="3.60.15.10">
    <property type="entry name" value="Ribonuclease Z/Hydroxyacylglutathione hydrolase-like"/>
    <property type="match status" value="1"/>
</dbReference>
<dbReference type="CDD" id="cd07714">
    <property type="entry name" value="RNaseJ_MBL-fold"/>
    <property type="match status" value="1"/>
</dbReference>
<dbReference type="NCBIfam" id="TIGR00649">
    <property type="entry name" value="MG423"/>
    <property type="match status" value="1"/>
</dbReference>
<reference evidence="6 7" key="1">
    <citation type="journal article" date="2016" name="Nat. Commun.">
        <title>Thousands of microbial genomes shed light on interconnected biogeochemical processes in an aquifer system.</title>
        <authorList>
            <person name="Anantharaman K."/>
            <person name="Brown C.T."/>
            <person name="Hug L.A."/>
            <person name="Sharon I."/>
            <person name="Castelle C.J."/>
            <person name="Probst A.J."/>
            <person name="Thomas B.C."/>
            <person name="Singh A."/>
            <person name="Wilkins M.J."/>
            <person name="Karaoz U."/>
            <person name="Brodie E.L."/>
            <person name="Williams K.H."/>
            <person name="Hubbard S.S."/>
            <person name="Banfield J.F."/>
        </authorList>
    </citation>
    <scope>NUCLEOTIDE SEQUENCE [LARGE SCALE GENOMIC DNA]</scope>
</reference>
<dbReference type="Gene3D" id="3.10.20.580">
    <property type="match status" value="1"/>
</dbReference>